<accession>A0A401IQ56</accession>
<comment type="caution">
    <text evidence="1">The sequence shown here is derived from an EMBL/GenBank/DDBJ whole genome shotgun (WGS) entry which is preliminary data.</text>
</comment>
<proteinExistence type="predicted"/>
<protein>
    <submittedName>
        <fullName evidence="1">Uncharacterized protein</fullName>
    </submittedName>
</protein>
<gene>
    <name evidence="1" type="ORF">LFYK43_00990</name>
</gene>
<evidence type="ECO:0000313" key="1">
    <source>
        <dbReference type="EMBL" id="GBG93640.1"/>
    </source>
</evidence>
<dbReference type="EMBL" id="BFFP01000001">
    <property type="protein sequence ID" value="GBG93640.1"/>
    <property type="molecule type" value="Genomic_DNA"/>
</dbReference>
<name>A0A401IQ56_9LACO</name>
<reference evidence="1 2" key="1">
    <citation type="journal article" date="2019" name="Int. J. Syst. Evol. Microbiol.">
        <title>Lactobacillus salitolerans sp. nov., a novel lactic acid bacterium isolated from spent mushroom substrates.</title>
        <authorList>
            <person name="Tohno M."/>
            <person name="Tanizawa Y."/>
            <person name="Kojima Y."/>
            <person name="Sakamoto M."/>
            <person name="Nakamura Y."/>
            <person name="Ohkuma M."/>
            <person name="Kobayashi H."/>
        </authorList>
    </citation>
    <scope>NUCLEOTIDE SEQUENCE [LARGE SCALE GENOMIC DNA]</scope>
    <source>
        <strain evidence="1 2">YK43</strain>
    </source>
</reference>
<dbReference type="AlphaFoldDB" id="A0A401IQ56"/>
<evidence type="ECO:0000313" key="2">
    <source>
        <dbReference type="Proteomes" id="UP000286848"/>
    </source>
</evidence>
<organism evidence="1 2">
    <name type="scientific">Ligilactobacillus salitolerans</name>
    <dbReference type="NCBI Taxonomy" id="1808352"/>
    <lineage>
        <taxon>Bacteria</taxon>
        <taxon>Bacillati</taxon>
        <taxon>Bacillota</taxon>
        <taxon>Bacilli</taxon>
        <taxon>Lactobacillales</taxon>
        <taxon>Lactobacillaceae</taxon>
        <taxon>Ligilactobacillus</taxon>
    </lineage>
</organism>
<dbReference type="Proteomes" id="UP000286848">
    <property type="component" value="Unassembled WGS sequence"/>
</dbReference>
<sequence length="95" mass="10943">MFIRSEVYVPVELNNQINTMIKEKSYSKLKKLAADNKTADLLVNLNEKTRCKDTSDAQGGTSRSLNYATGLEGKTFGVEMRKQNFIYWKVVKIYR</sequence>
<keyword evidence="2" id="KW-1185">Reference proteome</keyword>